<dbReference type="GO" id="GO:0005886">
    <property type="term" value="C:plasma membrane"/>
    <property type="evidence" value="ECO:0007669"/>
    <property type="project" value="TreeGrafter"/>
</dbReference>
<evidence type="ECO:0000256" key="6">
    <source>
        <dbReference type="ARBA" id="ARBA00023136"/>
    </source>
</evidence>
<dbReference type="PANTHER" id="PTHR24270">
    <property type="entry name" value="LOW-DENSITY LIPOPROTEIN RECEPTOR-RELATED"/>
    <property type="match status" value="1"/>
</dbReference>
<keyword evidence="7 8" id="KW-1015">Disulfide bond</keyword>
<feature type="transmembrane region" description="Helical" evidence="10">
    <location>
        <begin position="248"/>
        <end position="272"/>
    </location>
</feature>
<dbReference type="Proteomes" id="UP000694920">
    <property type="component" value="Unplaced"/>
</dbReference>
<accession>A0AAJ7BI94</accession>
<organism evidence="13 14">
    <name type="scientific">Cephus cinctus</name>
    <name type="common">Wheat stem sawfly</name>
    <dbReference type="NCBI Taxonomy" id="211228"/>
    <lineage>
        <taxon>Eukaryota</taxon>
        <taxon>Metazoa</taxon>
        <taxon>Ecdysozoa</taxon>
        <taxon>Arthropoda</taxon>
        <taxon>Hexapoda</taxon>
        <taxon>Insecta</taxon>
        <taxon>Pterygota</taxon>
        <taxon>Neoptera</taxon>
        <taxon>Endopterygota</taxon>
        <taxon>Hymenoptera</taxon>
        <taxon>Cephoidea</taxon>
        <taxon>Cephidae</taxon>
        <taxon>Cephus</taxon>
    </lineage>
</organism>
<dbReference type="Gene3D" id="4.10.400.10">
    <property type="entry name" value="Low-density Lipoprotein Receptor"/>
    <property type="match status" value="1"/>
</dbReference>
<keyword evidence="13" id="KW-1185">Reference proteome</keyword>
<feature type="region of interest" description="Disordered" evidence="9">
    <location>
        <begin position="393"/>
        <end position="412"/>
    </location>
</feature>
<evidence type="ECO:0000256" key="1">
    <source>
        <dbReference type="ARBA" id="ARBA00004167"/>
    </source>
</evidence>
<keyword evidence="11" id="KW-0732">Signal</keyword>
<dbReference type="Pfam" id="PF00057">
    <property type="entry name" value="Ldl_recept_a"/>
    <property type="match status" value="1"/>
</dbReference>
<feature type="region of interest" description="Disordered" evidence="9">
    <location>
        <begin position="717"/>
        <end position="744"/>
    </location>
</feature>
<dbReference type="PROSITE" id="PS50835">
    <property type="entry name" value="IG_LIKE"/>
    <property type="match status" value="1"/>
</dbReference>
<evidence type="ECO:0000313" key="13">
    <source>
        <dbReference type="Proteomes" id="UP000694920"/>
    </source>
</evidence>
<protein>
    <submittedName>
        <fullName evidence="14">Uncharacterized protein LOC107263673 isoform X1</fullName>
    </submittedName>
</protein>
<dbReference type="KEGG" id="ccin:107263673"/>
<comment type="caution">
    <text evidence="8">Lacks conserved residue(s) required for the propagation of feature annotation.</text>
</comment>
<evidence type="ECO:0000256" key="9">
    <source>
        <dbReference type="SAM" id="MobiDB-lite"/>
    </source>
</evidence>
<dbReference type="InterPro" id="IPR013783">
    <property type="entry name" value="Ig-like_fold"/>
</dbReference>
<dbReference type="SUPFAM" id="SSF48726">
    <property type="entry name" value="Immunoglobulin"/>
    <property type="match status" value="1"/>
</dbReference>
<proteinExistence type="predicted"/>
<dbReference type="GeneID" id="107263673"/>
<evidence type="ECO:0000256" key="10">
    <source>
        <dbReference type="SAM" id="Phobius"/>
    </source>
</evidence>
<keyword evidence="6 10" id="KW-0472">Membrane</keyword>
<evidence type="ECO:0000259" key="12">
    <source>
        <dbReference type="PROSITE" id="PS50835"/>
    </source>
</evidence>
<dbReference type="CDD" id="cd00112">
    <property type="entry name" value="LDLa"/>
    <property type="match status" value="1"/>
</dbReference>
<keyword evidence="3 10" id="KW-0812">Transmembrane</keyword>
<dbReference type="RefSeq" id="XP_015586621.1">
    <property type="nucleotide sequence ID" value="XM_015731135.2"/>
</dbReference>
<feature type="disulfide bond" evidence="8">
    <location>
        <begin position="158"/>
        <end position="170"/>
    </location>
</feature>
<evidence type="ECO:0000313" key="14">
    <source>
        <dbReference type="RefSeq" id="XP_015586621.1"/>
    </source>
</evidence>
<dbReference type="GO" id="GO:0016192">
    <property type="term" value="P:vesicle-mediated transport"/>
    <property type="evidence" value="ECO:0007669"/>
    <property type="project" value="UniProtKB-ARBA"/>
</dbReference>
<dbReference type="InterPro" id="IPR050685">
    <property type="entry name" value="LDLR"/>
</dbReference>
<dbReference type="SMART" id="SM00409">
    <property type="entry name" value="IG"/>
    <property type="match status" value="1"/>
</dbReference>
<dbReference type="PROSITE" id="PS01209">
    <property type="entry name" value="LDLRA_1"/>
    <property type="match status" value="1"/>
</dbReference>
<evidence type="ECO:0000256" key="5">
    <source>
        <dbReference type="ARBA" id="ARBA00022989"/>
    </source>
</evidence>
<dbReference type="AlphaFoldDB" id="A0AAJ7BI94"/>
<evidence type="ECO:0000256" key="8">
    <source>
        <dbReference type="PROSITE-ProRule" id="PRU00124"/>
    </source>
</evidence>
<evidence type="ECO:0000256" key="2">
    <source>
        <dbReference type="ARBA" id="ARBA00004308"/>
    </source>
</evidence>
<feature type="chain" id="PRO_5042514678" evidence="11">
    <location>
        <begin position="21"/>
        <end position="765"/>
    </location>
</feature>
<dbReference type="SMART" id="SM00192">
    <property type="entry name" value="LDLa"/>
    <property type="match status" value="1"/>
</dbReference>
<dbReference type="GO" id="GO:0012505">
    <property type="term" value="C:endomembrane system"/>
    <property type="evidence" value="ECO:0007669"/>
    <property type="project" value="UniProtKB-SubCell"/>
</dbReference>
<evidence type="ECO:0000256" key="11">
    <source>
        <dbReference type="SAM" id="SignalP"/>
    </source>
</evidence>
<feature type="disulfide bond" evidence="8">
    <location>
        <begin position="165"/>
        <end position="183"/>
    </location>
</feature>
<reference evidence="14" key="1">
    <citation type="submission" date="2025-08" db="UniProtKB">
        <authorList>
            <consortium name="RefSeq"/>
        </authorList>
    </citation>
    <scope>IDENTIFICATION</scope>
</reference>
<keyword evidence="5 10" id="KW-1133">Transmembrane helix</keyword>
<keyword evidence="4" id="KW-0677">Repeat</keyword>
<gene>
    <name evidence="14" type="primary">LOC107263673</name>
</gene>
<dbReference type="InterPro" id="IPR002172">
    <property type="entry name" value="LDrepeatLR_classA_rpt"/>
</dbReference>
<dbReference type="SUPFAM" id="SSF57424">
    <property type="entry name" value="LDL receptor-like module"/>
    <property type="match status" value="1"/>
</dbReference>
<dbReference type="PROSITE" id="PS50068">
    <property type="entry name" value="LDLRA_2"/>
    <property type="match status" value="1"/>
</dbReference>
<evidence type="ECO:0000256" key="3">
    <source>
        <dbReference type="ARBA" id="ARBA00022692"/>
    </source>
</evidence>
<sequence length="765" mass="85201">MQYLVLLAIILTWMADRLKCSTMNGILNPWSGGPLIKLEIWPEIMNFSEHKVIFRRKNESLNMTCTAVYQNNDKKDPPLFEYTVDWIIPAHIQNGNRLYSEARVERGQAPNTAWLWFSDLTEKDAGDYKCMAVAFNSTIQKSLSTSIRLSVKPKYKQCGPLWFRCHNTICIMNRFVCDGKKDCDDGEDESQAAGCGKDPCAGKMFCYGRCMPPEWCCDQHNCTATSQLAHPEPSPDHPRFTDIGFLQITIYTVIGCAMAFMFIVTILVIAICRVQMKRAMNSRCSQQMRIGCSRTRHTVPLYDLDVYLNRTTAANRPGGVSFMYNINGEVQFVGRPVEPPPYSEVVAVPPREGPPPPYVSCENLLEPPAIQRTSSFPNSNAYTAENSQAITNERNVSNENTDSSTTRVSSSIQSGANFPNIQCFTSGQIPRPQVQPGFGIFNFNLNCDNISNATFNISDNVTLNASGNSDSSSTGSAGSFTIARNITSHSQNFEPEYMETDSLLTDSHHNVDAQHPVQVSRNGDSRYVFLDNRRTGRCANSSTDDTPRHWREVERSLSGSEDRTRAYRSRNSENEGIFLETEHVFDPIDSISNDTSNAAAPLPYFLNSDSTISGFKDLDINPSSSTMTVDETGSTGLVSNKRDLAKGHVEKYGIISKVSADVINSKLNDNIADVSLLVQTQKCLDKNAHDDNVDNIPKCENLDTHKDSLPKDERETLLPSLNSSSNDIHDGNRDATDGEQATPIREVQPLVLPLRESFIGVRKEI</sequence>
<feature type="compositionally biased region" description="Basic and acidic residues" evidence="9">
    <location>
        <begin position="727"/>
        <end position="736"/>
    </location>
</feature>
<evidence type="ECO:0000256" key="4">
    <source>
        <dbReference type="ARBA" id="ARBA00022737"/>
    </source>
</evidence>
<comment type="subcellular location">
    <subcellularLocation>
        <location evidence="2">Endomembrane system</location>
    </subcellularLocation>
    <subcellularLocation>
        <location evidence="1">Membrane</location>
        <topology evidence="1">Single-pass membrane protein</topology>
    </subcellularLocation>
</comment>
<dbReference type="PANTHER" id="PTHR24270:SF62">
    <property type="entry name" value="LOW-DENSITY LIPOPROTEIN RECEPTOR-RELATED PROTEIN 2"/>
    <property type="match status" value="1"/>
</dbReference>
<name>A0AAJ7BI94_CEPCN</name>
<dbReference type="Gene3D" id="2.60.40.10">
    <property type="entry name" value="Immunoglobulins"/>
    <property type="match status" value="1"/>
</dbReference>
<dbReference type="InterPro" id="IPR036179">
    <property type="entry name" value="Ig-like_dom_sf"/>
</dbReference>
<feature type="domain" description="Ig-like" evidence="12">
    <location>
        <begin position="42"/>
        <end position="144"/>
    </location>
</feature>
<dbReference type="InterPro" id="IPR023415">
    <property type="entry name" value="LDLR_class-A_CS"/>
</dbReference>
<evidence type="ECO:0000256" key="7">
    <source>
        <dbReference type="ARBA" id="ARBA00023157"/>
    </source>
</evidence>
<feature type="signal peptide" evidence="11">
    <location>
        <begin position="1"/>
        <end position="20"/>
    </location>
</feature>
<feature type="compositionally biased region" description="Low complexity" evidence="9">
    <location>
        <begin position="401"/>
        <end position="412"/>
    </location>
</feature>
<dbReference type="InterPro" id="IPR007110">
    <property type="entry name" value="Ig-like_dom"/>
</dbReference>
<dbReference type="InterPro" id="IPR003599">
    <property type="entry name" value="Ig_sub"/>
</dbReference>
<dbReference type="CDD" id="cd00096">
    <property type="entry name" value="Ig"/>
    <property type="match status" value="1"/>
</dbReference>
<dbReference type="InterPro" id="IPR036055">
    <property type="entry name" value="LDL_receptor-like_sf"/>
</dbReference>